<keyword evidence="2" id="KW-0238">DNA-binding</keyword>
<evidence type="ECO:0000313" key="5">
    <source>
        <dbReference type="EMBL" id="MFB5735451.1"/>
    </source>
</evidence>
<name>A0ABV5BJH4_9LEPT</name>
<proteinExistence type="predicted"/>
<dbReference type="RefSeq" id="WP_375516562.1">
    <property type="nucleotide sequence ID" value="NZ_JBHILI010000001.1"/>
</dbReference>
<dbReference type="Gene3D" id="1.10.10.60">
    <property type="entry name" value="Homeodomain-like"/>
    <property type="match status" value="1"/>
</dbReference>
<evidence type="ECO:0000313" key="6">
    <source>
        <dbReference type="Proteomes" id="UP001580391"/>
    </source>
</evidence>
<gene>
    <name evidence="5" type="ORF">ACE5IX_02970</name>
</gene>
<protein>
    <submittedName>
        <fullName evidence="5">Helix-turn-helix domain-containing protein</fullName>
    </submittedName>
</protein>
<dbReference type="InterPro" id="IPR018060">
    <property type="entry name" value="HTH_AraC"/>
</dbReference>
<evidence type="ECO:0000256" key="1">
    <source>
        <dbReference type="ARBA" id="ARBA00023015"/>
    </source>
</evidence>
<dbReference type="InterPro" id="IPR050204">
    <property type="entry name" value="AraC_XylS_family_regulators"/>
</dbReference>
<keyword evidence="1" id="KW-0805">Transcription regulation</keyword>
<evidence type="ECO:0000259" key="4">
    <source>
        <dbReference type="PROSITE" id="PS01124"/>
    </source>
</evidence>
<dbReference type="PANTHER" id="PTHR46796:SF13">
    <property type="entry name" value="HTH-TYPE TRANSCRIPTIONAL ACTIVATOR RHAS"/>
    <property type="match status" value="1"/>
</dbReference>
<sequence>MKVYWNTRENPEPYTVLPSRSCVFGVQVSGRIRWQKEEEVQVLEKAGLTGILTEHRKFTSSGNTRSLLIIASPYSLSSKLDFSLSEIKNRSIGLSDLFPASKVLSLLSDCEEEADSEGDGLAAWMRFWNSLPERKKTDRYIPEAERRIQEAKGDVSIRQLVSDLGISQSKLERDFKERIGLSPKEYASLVRFGEIFEHSKESENLTDLAYRSGYYDQAHFIREFRKFSGVSPKEWFRKKNGI</sequence>
<dbReference type="InterPro" id="IPR009057">
    <property type="entry name" value="Homeodomain-like_sf"/>
</dbReference>
<keyword evidence="3" id="KW-0804">Transcription</keyword>
<dbReference type="SUPFAM" id="SSF46689">
    <property type="entry name" value="Homeodomain-like"/>
    <property type="match status" value="1"/>
</dbReference>
<organism evidence="5 6">
    <name type="scientific">Leptospira wolffii</name>
    <dbReference type="NCBI Taxonomy" id="409998"/>
    <lineage>
        <taxon>Bacteria</taxon>
        <taxon>Pseudomonadati</taxon>
        <taxon>Spirochaetota</taxon>
        <taxon>Spirochaetia</taxon>
        <taxon>Leptospirales</taxon>
        <taxon>Leptospiraceae</taxon>
        <taxon>Leptospira</taxon>
    </lineage>
</organism>
<dbReference type="Pfam" id="PF12833">
    <property type="entry name" value="HTH_18"/>
    <property type="match status" value="1"/>
</dbReference>
<dbReference type="PANTHER" id="PTHR46796">
    <property type="entry name" value="HTH-TYPE TRANSCRIPTIONAL ACTIVATOR RHAS-RELATED"/>
    <property type="match status" value="1"/>
</dbReference>
<dbReference type="PROSITE" id="PS01124">
    <property type="entry name" value="HTH_ARAC_FAMILY_2"/>
    <property type="match status" value="1"/>
</dbReference>
<dbReference type="EMBL" id="JBHILJ010000001">
    <property type="protein sequence ID" value="MFB5735451.1"/>
    <property type="molecule type" value="Genomic_DNA"/>
</dbReference>
<dbReference type="SMART" id="SM00342">
    <property type="entry name" value="HTH_ARAC"/>
    <property type="match status" value="1"/>
</dbReference>
<accession>A0ABV5BJH4</accession>
<evidence type="ECO:0000256" key="2">
    <source>
        <dbReference type="ARBA" id="ARBA00023125"/>
    </source>
</evidence>
<reference evidence="5 6" key="1">
    <citation type="submission" date="2024-09" db="EMBL/GenBank/DDBJ databases">
        <title>Taxonomic and Genotyping Characterization of Leptospira Strains isolated from Multiple Sources in Colombia highlights the importance of intermediate species.</title>
        <authorList>
            <person name="Torres Higuera L."/>
            <person name="Rojas Tapias D."/>
            <person name="Jimenez Velasquez S."/>
            <person name="Renjifo Ibanez C."/>
        </authorList>
    </citation>
    <scope>NUCLEOTIDE SEQUENCE [LARGE SCALE GENOMIC DNA]</scope>
    <source>
        <strain evidence="5 6">Lep080</strain>
    </source>
</reference>
<dbReference type="Proteomes" id="UP001580391">
    <property type="component" value="Unassembled WGS sequence"/>
</dbReference>
<keyword evidence="6" id="KW-1185">Reference proteome</keyword>
<evidence type="ECO:0000256" key="3">
    <source>
        <dbReference type="ARBA" id="ARBA00023163"/>
    </source>
</evidence>
<comment type="caution">
    <text evidence="5">The sequence shown here is derived from an EMBL/GenBank/DDBJ whole genome shotgun (WGS) entry which is preliminary data.</text>
</comment>
<feature type="domain" description="HTH araC/xylS-type" evidence="4">
    <location>
        <begin position="138"/>
        <end position="238"/>
    </location>
</feature>